<evidence type="ECO:0000256" key="6">
    <source>
        <dbReference type="ARBA" id="ARBA00023136"/>
    </source>
</evidence>
<name>A0ABD3VEE3_SINWO</name>
<comment type="subcellular location">
    <subcellularLocation>
        <location evidence="1">Membrane</location>
        <topology evidence="1">Multi-pass membrane protein</topology>
    </subcellularLocation>
</comment>
<proteinExistence type="inferred from homology"/>
<feature type="transmembrane region" description="Helical" evidence="8">
    <location>
        <begin position="499"/>
        <end position="522"/>
    </location>
</feature>
<dbReference type="InterPro" id="IPR038770">
    <property type="entry name" value="Na+/solute_symporter_sf"/>
</dbReference>
<keyword evidence="6 8" id="KW-0472">Membrane</keyword>
<dbReference type="InterPro" id="IPR002657">
    <property type="entry name" value="BilAc:Na_symport/Acr3"/>
</dbReference>
<dbReference type="GO" id="GO:0015293">
    <property type="term" value="F:symporter activity"/>
    <property type="evidence" value="ECO:0007669"/>
    <property type="project" value="UniProtKB-KW"/>
</dbReference>
<dbReference type="EMBL" id="JBJQND010000012">
    <property type="protein sequence ID" value="KAL3859383.1"/>
    <property type="molecule type" value="Genomic_DNA"/>
</dbReference>
<evidence type="ECO:0000256" key="5">
    <source>
        <dbReference type="ARBA" id="ARBA00022989"/>
    </source>
</evidence>
<dbReference type="Gene3D" id="1.20.1530.20">
    <property type="match status" value="1"/>
</dbReference>
<comment type="caution">
    <text evidence="10">The sequence shown here is derived from an EMBL/GenBank/DDBJ whole genome shotgun (WGS) entry which is preliminary data.</text>
</comment>
<keyword evidence="4" id="KW-0769">Symport</keyword>
<feature type="transmembrane region" description="Helical" evidence="8">
    <location>
        <begin position="337"/>
        <end position="359"/>
    </location>
</feature>
<feature type="transmembrane region" description="Helical" evidence="8">
    <location>
        <begin position="243"/>
        <end position="268"/>
    </location>
</feature>
<dbReference type="GO" id="GO:0016020">
    <property type="term" value="C:membrane"/>
    <property type="evidence" value="ECO:0007669"/>
    <property type="project" value="UniProtKB-SubCell"/>
</dbReference>
<feature type="region of interest" description="Disordered" evidence="7">
    <location>
        <begin position="191"/>
        <end position="213"/>
    </location>
</feature>
<evidence type="ECO:0000313" key="10">
    <source>
        <dbReference type="EMBL" id="KAL3859383.1"/>
    </source>
</evidence>
<gene>
    <name evidence="9" type="ORF">ACJMK2_009600</name>
    <name evidence="10" type="ORF">ACJMK2_009606</name>
</gene>
<feature type="transmembrane region" description="Helical" evidence="8">
    <location>
        <begin position="409"/>
        <end position="428"/>
    </location>
</feature>
<evidence type="ECO:0000313" key="11">
    <source>
        <dbReference type="Proteomes" id="UP001634394"/>
    </source>
</evidence>
<dbReference type="PANTHER" id="PTHR10361:SF28">
    <property type="entry name" value="P3 PROTEIN-RELATED"/>
    <property type="match status" value="1"/>
</dbReference>
<evidence type="ECO:0000256" key="3">
    <source>
        <dbReference type="ARBA" id="ARBA00022692"/>
    </source>
</evidence>
<evidence type="ECO:0000313" key="9">
    <source>
        <dbReference type="EMBL" id="KAL3859377.1"/>
    </source>
</evidence>
<evidence type="ECO:0000256" key="7">
    <source>
        <dbReference type="SAM" id="MobiDB-lite"/>
    </source>
</evidence>
<feature type="transmembrane region" description="Helical" evidence="8">
    <location>
        <begin position="440"/>
        <end position="460"/>
    </location>
</feature>
<feature type="transmembrane region" description="Helical" evidence="8">
    <location>
        <begin position="280"/>
        <end position="301"/>
    </location>
</feature>
<dbReference type="InterPro" id="IPR004710">
    <property type="entry name" value="Bilac:Na_transpt"/>
</dbReference>
<keyword evidence="5 8" id="KW-1133">Transmembrane helix</keyword>
<feature type="transmembrane region" description="Helical" evidence="8">
    <location>
        <begin position="371"/>
        <end position="397"/>
    </location>
</feature>
<evidence type="ECO:0000256" key="1">
    <source>
        <dbReference type="ARBA" id="ARBA00004141"/>
    </source>
</evidence>
<keyword evidence="3 8" id="KW-0812">Transmembrane</keyword>
<evidence type="ECO:0000256" key="8">
    <source>
        <dbReference type="SAM" id="Phobius"/>
    </source>
</evidence>
<dbReference type="AlphaFoldDB" id="A0ABD3VEE3"/>
<keyword evidence="11" id="KW-1185">Reference proteome</keyword>
<dbReference type="Pfam" id="PF01758">
    <property type="entry name" value="SBF"/>
    <property type="match status" value="1"/>
</dbReference>
<reference evidence="10 11" key="1">
    <citation type="submission" date="2024-11" db="EMBL/GenBank/DDBJ databases">
        <title>Chromosome-level genome assembly of the freshwater bivalve Anodonta woodiana.</title>
        <authorList>
            <person name="Chen X."/>
        </authorList>
    </citation>
    <scope>NUCLEOTIDE SEQUENCE [LARGE SCALE GENOMIC DNA]</scope>
    <source>
        <strain evidence="10">MN2024</strain>
        <tissue evidence="10">Gills</tissue>
    </source>
</reference>
<dbReference type="EMBL" id="JBJQND010000012">
    <property type="protein sequence ID" value="KAL3859377.1"/>
    <property type="molecule type" value="Genomic_DNA"/>
</dbReference>
<evidence type="ECO:0000256" key="2">
    <source>
        <dbReference type="ARBA" id="ARBA00006528"/>
    </source>
</evidence>
<dbReference type="PANTHER" id="PTHR10361">
    <property type="entry name" value="SODIUM-BILE ACID COTRANSPORTER"/>
    <property type="match status" value="1"/>
</dbReference>
<accession>A0ABD3VEE3</accession>
<evidence type="ECO:0000256" key="4">
    <source>
        <dbReference type="ARBA" id="ARBA00022847"/>
    </source>
</evidence>
<keyword evidence="4" id="KW-0813">Transport</keyword>
<comment type="similarity">
    <text evidence="2">Belongs to the bile acid:sodium symporter (BASS) (TC 2.A.28) family.</text>
</comment>
<protein>
    <recommendedName>
        <fullName evidence="12">Ileal sodium/bile acid cotransporter</fullName>
    </recommendedName>
</protein>
<organism evidence="10 11">
    <name type="scientific">Sinanodonta woodiana</name>
    <name type="common">Chinese pond mussel</name>
    <name type="synonym">Anodonta woodiana</name>
    <dbReference type="NCBI Taxonomy" id="1069815"/>
    <lineage>
        <taxon>Eukaryota</taxon>
        <taxon>Metazoa</taxon>
        <taxon>Spiralia</taxon>
        <taxon>Lophotrochozoa</taxon>
        <taxon>Mollusca</taxon>
        <taxon>Bivalvia</taxon>
        <taxon>Autobranchia</taxon>
        <taxon>Heteroconchia</taxon>
        <taxon>Palaeoheterodonta</taxon>
        <taxon>Unionida</taxon>
        <taxon>Unionoidea</taxon>
        <taxon>Unionidae</taxon>
        <taxon>Unioninae</taxon>
        <taxon>Sinanodonta</taxon>
    </lineage>
</organism>
<evidence type="ECO:0008006" key="12">
    <source>
        <dbReference type="Google" id="ProtNLM"/>
    </source>
</evidence>
<sequence length="562" mass="61869">MAVVCTPSDVRGIIYLIFCYYSILINAASAGDNGKEITSNDENTDNFQNGTKTFSVRAISPSQVFTMMDTDVHVEINFTVPCENKGEYYSLRIKSTSDRVFSVTELREMDISCDDAVYDDDTPTPERVYNISSGKKVRVIPNEESGTKDPKHHVRRQLLIRDSLLATFRGNLLGVAEAEFNLYRIEPIDKNENQSPGITQMNSNTSNDDDARDTSDYDDYIEEIVGVDTILVTVVRPIRVIDFIFRVVVYVFMVCITISFGCGLNIPVVKEALKKPVAPGIGLGCQYIIMPALGFAIAKLAPVDDPVFALSIFVCGCCPGGGNSNIYTYLLGGDVSLSITMTLISSIVALGVFPLLIYTLGQQFVTEGASIVIPFSGIGSSLAVSVFPLLFGIFLKVKFLKVANLIIKIMRPIVIICIILLMTVGIYSNLYIFKMFDLELILLGAMLPYLGYIMGGLVALSFRQPWERVKTIALETGMQNVGLAFIMMTSSFPPPYGDIAAVVPAASGTMTPIPPFLVAFPYQIYKKYTQRYQQVAQLTDGEVKVVTEGNEQLQIEEKLTSV</sequence>
<dbReference type="Proteomes" id="UP001634394">
    <property type="component" value="Unassembled WGS sequence"/>
</dbReference>